<dbReference type="EMBL" id="JAAAIN010000246">
    <property type="protein sequence ID" value="KAG0317390.1"/>
    <property type="molecule type" value="Genomic_DNA"/>
</dbReference>
<dbReference type="OrthoDB" id="4161332at2759"/>
<evidence type="ECO:0000256" key="4">
    <source>
        <dbReference type="ARBA" id="ARBA00023125"/>
    </source>
</evidence>
<evidence type="ECO:0000313" key="10">
    <source>
        <dbReference type="Proteomes" id="UP000823405"/>
    </source>
</evidence>
<evidence type="ECO:0000256" key="2">
    <source>
        <dbReference type="ARBA" id="ARBA00022833"/>
    </source>
</evidence>
<keyword evidence="10" id="KW-1185">Reference proteome</keyword>
<dbReference type="InterPro" id="IPR007219">
    <property type="entry name" value="XnlR_reg_dom"/>
</dbReference>
<feature type="compositionally biased region" description="Low complexity" evidence="7">
    <location>
        <begin position="815"/>
        <end position="826"/>
    </location>
</feature>
<dbReference type="GO" id="GO:0008270">
    <property type="term" value="F:zinc ion binding"/>
    <property type="evidence" value="ECO:0007669"/>
    <property type="project" value="InterPro"/>
</dbReference>
<feature type="compositionally biased region" description="Polar residues" evidence="7">
    <location>
        <begin position="890"/>
        <end position="906"/>
    </location>
</feature>
<dbReference type="Proteomes" id="UP000823405">
    <property type="component" value="Unassembled WGS sequence"/>
</dbReference>
<feature type="region of interest" description="Disordered" evidence="7">
    <location>
        <begin position="782"/>
        <end position="836"/>
    </location>
</feature>
<dbReference type="CDD" id="cd12148">
    <property type="entry name" value="fungal_TF_MHR"/>
    <property type="match status" value="1"/>
</dbReference>
<dbReference type="Pfam" id="PF04082">
    <property type="entry name" value="Fungal_trans"/>
    <property type="match status" value="1"/>
</dbReference>
<sequence length="933" mass="103413">MNPDTSSSSSLHNDMNMSKKRTSKDQEITSKPKQKRREDSHGHRDSDLDSPSPLLAPKDSPSSSSSKLPSAKNVPNNGEDFKSVVSTMSLDGHGQHFHGSSSGFYVCQLSSRYRQGVYPLPMAHLNDSDLWSHSLQMTSERELPTRAEMDNLLNLYFRFMYPFAPMFIRKNFMERHQQRPDLPHILILNAIFCNACWYSDDPLVRQDSTKFFNRAKIILDETYHVSRISTIQALLLMSHHQYAVGNYSGGWLYTGMATRVAHDIGLHRQDFQVNEPIEAEIRKRVWWAVYIADRLGAGVLGRPMNIRDKEYNVQMPSDEWITAVSGDDAVEYPFEPERVVSIRLLWTVKLFMQMGKVLNTMHCIEAEINGAFLADISKTQLPQLHNSLTSWFLSLPNELMYTPYTMSPNSNHPPSPPTALMHMFYYTTLTMLHRPYLRPVNSAAIDSNFLVSSRNICTAAATNVCHIADSLMLHGQLRDTCYYGMACLLAAGTVHVHNAITPTPSNRETTRAGLSKTVKAAHELVKTFPVAESLIAVALDVFASQTTSIPTEMAASFIDISTFVAPFLDMSQLASTSIGNIYEAARIAKMAKDGPGPAPSIQLRHPYGNFSMPLPEQTKDQSSTNLSSMWQNQISTAVAMAAIAFGGTDPQQGEQQFFANPLELPEALRLAPIDTMAFHVDGSANVLDSFDADPFKLTNLPSSTNTISTPVTTTTGFEIPQQQAPVQQQHAPTLHSHLLQDSGFTTAQAINLMQASLASSLQVSSLSSQLAEPPIMQTQQLQHTMMEDDTADPPSPPVISSDDMDTESLLSNDTPSPSSSPSSSSSAPRHDISIQCGTPSAHESFIAALTEDSEDHGGNLDFFIDDLHHQHQEESTLLQQQQQQQHYRQKTSLSGQQESRSISLKESSGGAYSCQKDVEKVNTLLFDSQVMEC</sequence>
<keyword evidence="4" id="KW-0238">DNA-binding</keyword>
<evidence type="ECO:0000313" key="9">
    <source>
        <dbReference type="EMBL" id="KAG0317390.1"/>
    </source>
</evidence>
<comment type="caution">
    <text evidence="9">The sequence shown here is derived from an EMBL/GenBank/DDBJ whole genome shotgun (WGS) entry which is preliminary data.</text>
</comment>
<feature type="compositionally biased region" description="Basic and acidic residues" evidence="7">
    <location>
        <begin position="23"/>
        <end position="47"/>
    </location>
</feature>
<name>A0A9P6RGZ2_9FUNG</name>
<keyword evidence="2" id="KW-0862">Zinc</keyword>
<dbReference type="GO" id="GO:0006351">
    <property type="term" value="P:DNA-templated transcription"/>
    <property type="evidence" value="ECO:0007669"/>
    <property type="project" value="InterPro"/>
</dbReference>
<evidence type="ECO:0000256" key="5">
    <source>
        <dbReference type="ARBA" id="ARBA00023163"/>
    </source>
</evidence>
<evidence type="ECO:0000256" key="6">
    <source>
        <dbReference type="ARBA" id="ARBA00023242"/>
    </source>
</evidence>
<protein>
    <submittedName>
        <fullName evidence="9">Transcriptional activator of fatty acid utilization</fullName>
    </submittedName>
</protein>
<feature type="compositionally biased region" description="Polar residues" evidence="7">
    <location>
        <begin position="1"/>
        <end position="16"/>
    </location>
</feature>
<keyword evidence="1" id="KW-0479">Metal-binding</keyword>
<keyword evidence="6" id="KW-0539">Nucleus</keyword>
<feature type="region of interest" description="Disordered" evidence="7">
    <location>
        <begin position="882"/>
        <end position="909"/>
    </location>
</feature>
<evidence type="ECO:0000259" key="8">
    <source>
        <dbReference type="SMART" id="SM00906"/>
    </source>
</evidence>
<dbReference type="AlphaFoldDB" id="A0A9P6RGZ2"/>
<dbReference type="GO" id="GO:0003677">
    <property type="term" value="F:DNA binding"/>
    <property type="evidence" value="ECO:0007669"/>
    <property type="project" value="UniProtKB-KW"/>
</dbReference>
<evidence type="ECO:0000256" key="1">
    <source>
        <dbReference type="ARBA" id="ARBA00022723"/>
    </source>
</evidence>
<proteinExistence type="predicted"/>
<keyword evidence="5" id="KW-0804">Transcription</keyword>
<dbReference type="SMART" id="SM00906">
    <property type="entry name" value="Fungal_trans"/>
    <property type="match status" value="1"/>
</dbReference>
<feature type="domain" description="Xylanolytic transcriptional activator regulatory" evidence="8">
    <location>
        <begin position="250"/>
        <end position="322"/>
    </location>
</feature>
<reference evidence="9" key="1">
    <citation type="journal article" date="2020" name="Fungal Divers.">
        <title>Resolving the Mortierellaceae phylogeny through synthesis of multi-gene phylogenetics and phylogenomics.</title>
        <authorList>
            <person name="Vandepol N."/>
            <person name="Liber J."/>
            <person name="Desiro A."/>
            <person name="Na H."/>
            <person name="Kennedy M."/>
            <person name="Barry K."/>
            <person name="Grigoriev I.V."/>
            <person name="Miller A.N."/>
            <person name="O'Donnell K."/>
            <person name="Stajich J.E."/>
            <person name="Bonito G."/>
        </authorList>
    </citation>
    <scope>NUCLEOTIDE SEQUENCE</scope>
    <source>
        <strain evidence="9">NVP60</strain>
    </source>
</reference>
<accession>A0A9P6RGZ2</accession>
<organism evidence="9 10">
    <name type="scientific">Linnemannia gamsii</name>
    <dbReference type="NCBI Taxonomy" id="64522"/>
    <lineage>
        <taxon>Eukaryota</taxon>
        <taxon>Fungi</taxon>
        <taxon>Fungi incertae sedis</taxon>
        <taxon>Mucoromycota</taxon>
        <taxon>Mortierellomycotina</taxon>
        <taxon>Mortierellomycetes</taxon>
        <taxon>Mortierellales</taxon>
        <taxon>Mortierellaceae</taxon>
        <taxon>Linnemannia</taxon>
    </lineage>
</organism>
<feature type="region of interest" description="Disordered" evidence="7">
    <location>
        <begin position="1"/>
        <end position="80"/>
    </location>
</feature>
<dbReference type="PANTHER" id="PTHR31313">
    <property type="entry name" value="TY1 ENHANCER ACTIVATOR"/>
    <property type="match status" value="1"/>
</dbReference>
<keyword evidence="3" id="KW-0805">Transcription regulation</keyword>
<dbReference type="PANTHER" id="PTHR31313:SF81">
    <property type="entry name" value="TY1 ENHANCER ACTIVATOR"/>
    <property type="match status" value="1"/>
</dbReference>
<evidence type="ECO:0000256" key="3">
    <source>
        <dbReference type="ARBA" id="ARBA00023015"/>
    </source>
</evidence>
<evidence type="ECO:0000256" key="7">
    <source>
        <dbReference type="SAM" id="MobiDB-lite"/>
    </source>
</evidence>
<gene>
    <name evidence="9" type="primary">CTF1</name>
    <name evidence="9" type="ORF">BGZ97_005463</name>
</gene>
<feature type="compositionally biased region" description="Low complexity" evidence="7">
    <location>
        <begin position="49"/>
        <end position="72"/>
    </location>
</feature>
<dbReference type="InterPro" id="IPR051615">
    <property type="entry name" value="Transcr_Regulatory_Elem"/>
</dbReference>